<feature type="chain" id="PRO_5045059214" evidence="12">
    <location>
        <begin position="20"/>
        <end position="1005"/>
    </location>
</feature>
<evidence type="ECO:0000259" key="13">
    <source>
        <dbReference type="Pfam" id="PF00593"/>
    </source>
</evidence>
<dbReference type="PANTHER" id="PTHR30069">
    <property type="entry name" value="TONB-DEPENDENT OUTER MEMBRANE RECEPTOR"/>
    <property type="match status" value="1"/>
</dbReference>
<keyword evidence="16" id="KW-1185">Reference proteome</keyword>
<keyword evidence="7 10" id="KW-0472">Membrane</keyword>
<evidence type="ECO:0000256" key="4">
    <source>
        <dbReference type="ARBA" id="ARBA00022692"/>
    </source>
</evidence>
<dbReference type="Pfam" id="PF13715">
    <property type="entry name" value="CarbopepD_reg_2"/>
    <property type="match status" value="1"/>
</dbReference>
<dbReference type="InterPro" id="IPR037066">
    <property type="entry name" value="Plug_dom_sf"/>
</dbReference>
<feature type="domain" description="TonB-dependent receptor-like beta-barrel" evidence="13">
    <location>
        <begin position="409"/>
        <end position="963"/>
    </location>
</feature>
<feature type="domain" description="TonB-dependent receptor plug" evidence="14">
    <location>
        <begin position="113"/>
        <end position="217"/>
    </location>
</feature>
<evidence type="ECO:0000256" key="8">
    <source>
        <dbReference type="ARBA" id="ARBA00023170"/>
    </source>
</evidence>
<dbReference type="InterPro" id="IPR039426">
    <property type="entry name" value="TonB-dep_rcpt-like"/>
</dbReference>
<keyword evidence="4 10" id="KW-0812">Transmembrane</keyword>
<dbReference type="Gene3D" id="2.60.40.1120">
    <property type="entry name" value="Carboxypeptidase-like, regulatory domain"/>
    <property type="match status" value="1"/>
</dbReference>
<evidence type="ECO:0000256" key="12">
    <source>
        <dbReference type="SAM" id="SignalP"/>
    </source>
</evidence>
<dbReference type="InterPro" id="IPR036942">
    <property type="entry name" value="Beta-barrel_TonB_sf"/>
</dbReference>
<evidence type="ECO:0000313" key="16">
    <source>
        <dbReference type="Proteomes" id="UP001416393"/>
    </source>
</evidence>
<dbReference type="SUPFAM" id="SSF56935">
    <property type="entry name" value="Porins"/>
    <property type="match status" value="1"/>
</dbReference>
<evidence type="ECO:0000313" key="15">
    <source>
        <dbReference type="EMBL" id="MEN3323683.1"/>
    </source>
</evidence>
<dbReference type="Gene3D" id="2.40.170.20">
    <property type="entry name" value="TonB-dependent receptor, beta-barrel domain"/>
    <property type="match status" value="1"/>
</dbReference>
<evidence type="ECO:0000256" key="1">
    <source>
        <dbReference type="ARBA" id="ARBA00004571"/>
    </source>
</evidence>
<keyword evidence="8 15" id="KW-0675">Receptor</keyword>
<dbReference type="EMBL" id="JAZHYP010000003">
    <property type="protein sequence ID" value="MEN3323683.1"/>
    <property type="molecule type" value="Genomic_DNA"/>
</dbReference>
<feature type="signal peptide" evidence="12">
    <location>
        <begin position="1"/>
        <end position="19"/>
    </location>
</feature>
<keyword evidence="5 12" id="KW-0732">Signal</keyword>
<keyword evidence="2 10" id="KW-0813">Transport</keyword>
<evidence type="ECO:0000256" key="2">
    <source>
        <dbReference type="ARBA" id="ARBA00022448"/>
    </source>
</evidence>
<comment type="subcellular location">
    <subcellularLocation>
        <location evidence="1 10">Cell outer membrane</location>
        <topology evidence="1 10">Multi-pass membrane protein</topology>
    </subcellularLocation>
</comment>
<evidence type="ECO:0000256" key="11">
    <source>
        <dbReference type="RuleBase" id="RU003357"/>
    </source>
</evidence>
<keyword evidence="3 10" id="KW-1134">Transmembrane beta strand</keyword>
<dbReference type="InterPro" id="IPR000531">
    <property type="entry name" value="Beta-barrel_TonB"/>
</dbReference>
<evidence type="ECO:0000256" key="3">
    <source>
        <dbReference type="ARBA" id="ARBA00022452"/>
    </source>
</evidence>
<dbReference type="Gene3D" id="2.170.130.10">
    <property type="entry name" value="TonB-dependent receptor, plug domain"/>
    <property type="match status" value="1"/>
</dbReference>
<evidence type="ECO:0000256" key="7">
    <source>
        <dbReference type="ARBA" id="ARBA00023136"/>
    </source>
</evidence>
<dbReference type="InterPro" id="IPR023997">
    <property type="entry name" value="TonB-dep_OMP_SusC/RagA_CS"/>
</dbReference>
<reference evidence="15 16" key="1">
    <citation type="submission" date="2024-01" db="EMBL/GenBank/DDBJ databases">
        <title>Mariniflexile litorale sp. nov., isolated from the shallow sediments of the Sea of Japan.</title>
        <authorList>
            <person name="Romanenko L."/>
            <person name="Bystritskaya E."/>
            <person name="Isaeva M."/>
        </authorList>
    </citation>
    <scope>NUCLEOTIDE SEQUENCE [LARGE SCALE GENOMIC DNA]</scope>
    <source>
        <strain evidence="15 16">KCTC 32427</strain>
    </source>
</reference>
<evidence type="ECO:0000256" key="5">
    <source>
        <dbReference type="ARBA" id="ARBA00022729"/>
    </source>
</evidence>
<evidence type="ECO:0000256" key="6">
    <source>
        <dbReference type="ARBA" id="ARBA00023077"/>
    </source>
</evidence>
<evidence type="ECO:0000256" key="10">
    <source>
        <dbReference type="PROSITE-ProRule" id="PRU01360"/>
    </source>
</evidence>
<sequence>MRHYLFKILALFFIAYSSAQNINVSGTTLDQSGIPIPGVNILVKDTSKGTTSDFDGNFTITDIKLGTTLFISYIGYLTQEIKVSNNSPLTITLQEDIAKLDEVVVIGYGTQTKKEITGAVSVVSSENIEALKPTRIEQALQGQVAGVNITSQSGTPGGGSTISIRGVSTNGDNKPLILVDGNVIENLDVLNPNDIESINILKDATAGIYGVRAANGVILIKTKTGRKEMPLTVEYNAYAGFQETTRKIPVLNATEYALIVNEAYAAGGNTPPFSNIAGLGIGTDWQDLVFESAPITNHNILFKGGGKNSTYSYSGSFLTQDGIVGGNKSNFTRFTNNASYSLDFLENFKFTSGLTLMRTNKRNLPENSNSSVLFNAINMAPTFSVYDEAGAYTLAEGLGGEVINPLAQIDDIFDRSKTLKLSGNAGLSYNFLDHFTAQSNIQFNYSEVNAKVFNPIAYFGSGKNSNVDRSSVFEGLNYFRDYTFDAFVKYENEFNNTHNINVLLGTSVFKTTGEFTGATGFDILDNDVTNASLEQASDIENINRFTGRNATFDSRLLSYFARLQYDYDGKYLLSAVIRRDGSTKFGPENRFGFFPSGSIGWVASDEEFLKNSSVFNLLKVRASYGILGNDRIPDYRYISLLNGEGTYIFDNQEFIGTASGGIANPEIRWEKQKTFDIGLDMRFLNNKMDVTADYFKKRTEDLLVIPEVSGLLGTGGAPVVNGGTVENEGLEFAIGYSDNFSDNFKFSIKYNVTYIKNEVLYVNTNTGVLEGGGFGISQPAPSRMEAGFPIGYFYGYETAGIFQNQAEIDASAVGDIIPQPGDIKYVDQNGDGMITLDDRVNLGNPLPDATMGLNISIDYKNFDFAAYAFASVGNEIVRNYERGQQLTNRTNSYLARWTGEGTSNSFPRVSNGATPNGLFSNFYVEDGSFVRLQNVQLGYTFSDKVLKDSRISKLRLYVSASNLFTLTEYKGYDPTASSGAPIGGGIDQGFYPSAKTFLLGINLKL</sequence>
<protein>
    <submittedName>
        <fullName evidence="15">TonB-dependent receptor</fullName>
    </submittedName>
</protein>
<dbReference type="RefSeq" id="WP_346241335.1">
    <property type="nucleotide sequence ID" value="NZ_JAZHYP010000003.1"/>
</dbReference>
<dbReference type="InterPro" id="IPR012910">
    <property type="entry name" value="Plug_dom"/>
</dbReference>
<dbReference type="Pfam" id="PF00593">
    <property type="entry name" value="TonB_dep_Rec_b-barrel"/>
    <property type="match status" value="1"/>
</dbReference>
<gene>
    <name evidence="15" type="ORF">VP395_08085</name>
</gene>
<comment type="similarity">
    <text evidence="10 11">Belongs to the TonB-dependent receptor family.</text>
</comment>
<keyword evidence="9 10" id="KW-0998">Cell outer membrane</keyword>
<dbReference type="Proteomes" id="UP001416393">
    <property type="component" value="Unassembled WGS sequence"/>
</dbReference>
<dbReference type="InterPro" id="IPR008969">
    <property type="entry name" value="CarboxyPept-like_regulatory"/>
</dbReference>
<dbReference type="PROSITE" id="PS52016">
    <property type="entry name" value="TONB_DEPENDENT_REC_3"/>
    <property type="match status" value="1"/>
</dbReference>
<evidence type="ECO:0000256" key="9">
    <source>
        <dbReference type="ARBA" id="ARBA00023237"/>
    </source>
</evidence>
<proteinExistence type="inferred from homology"/>
<dbReference type="Pfam" id="PF07715">
    <property type="entry name" value="Plug"/>
    <property type="match status" value="1"/>
</dbReference>
<name>A0ABV0AA13_9FLAO</name>
<dbReference type="NCBIfam" id="TIGR04057">
    <property type="entry name" value="SusC_RagA_signa"/>
    <property type="match status" value="1"/>
</dbReference>
<organism evidence="15 16">
    <name type="scientific">Mariniflexile soesokkakense</name>
    <dbReference type="NCBI Taxonomy" id="1343160"/>
    <lineage>
        <taxon>Bacteria</taxon>
        <taxon>Pseudomonadati</taxon>
        <taxon>Bacteroidota</taxon>
        <taxon>Flavobacteriia</taxon>
        <taxon>Flavobacteriales</taxon>
        <taxon>Flavobacteriaceae</taxon>
        <taxon>Mariniflexile</taxon>
    </lineage>
</organism>
<keyword evidence="6 11" id="KW-0798">TonB box</keyword>
<comment type="caution">
    <text evidence="15">The sequence shown here is derived from an EMBL/GenBank/DDBJ whole genome shotgun (WGS) entry which is preliminary data.</text>
</comment>
<evidence type="ECO:0000259" key="14">
    <source>
        <dbReference type="Pfam" id="PF07715"/>
    </source>
</evidence>
<dbReference type="SUPFAM" id="SSF49464">
    <property type="entry name" value="Carboxypeptidase regulatory domain-like"/>
    <property type="match status" value="1"/>
</dbReference>
<dbReference type="PANTHER" id="PTHR30069:SF29">
    <property type="entry name" value="HEMOGLOBIN AND HEMOGLOBIN-HAPTOGLOBIN-BINDING PROTEIN 1-RELATED"/>
    <property type="match status" value="1"/>
</dbReference>
<dbReference type="NCBIfam" id="TIGR04056">
    <property type="entry name" value="OMP_RagA_SusC"/>
    <property type="match status" value="1"/>
</dbReference>
<accession>A0ABV0AA13</accession>
<dbReference type="InterPro" id="IPR023996">
    <property type="entry name" value="TonB-dep_OMP_SusC/RagA"/>
</dbReference>